<evidence type="ECO:0000313" key="5">
    <source>
        <dbReference type="EMBL" id="TQM93887.1"/>
    </source>
</evidence>
<dbReference type="AlphaFoldDB" id="A0A543KFU2"/>
<evidence type="ECO:0000256" key="1">
    <source>
        <dbReference type="ARBA" id="ARBA00022801"/>
    </source>
</evidence>
<organism evidence="5 6">
    <name type="scientific">Roseinatronobacter monicus</name>
    <dbReference type="NCBI Taxonomy" id="393481"/>
    <lineage>
        <taxon>Bacteria</taxon>
        <taxon>Pseudomonadati</taxon>
        <taxon>Pseudomonadota</taxon>
        <taxon>Alphaproteobacteria</taxon>
        <taxon>Rhodobacterales</taxon>
        <taxon>Paracoccaceae</taxon>
        <taxon>Roseinatronobacter</taxon>
    </lineage>
</organism>
<feature type="binding site" evidence="2">
    <location>
        <position position="356"/>
    </location>
    <ligand>
        <name>Mn(2+)</name>
        <dbReference type="ChEBI" id="CHEBI:29035"/>
        <label>2</label>
    </ligand>
</feature>
<feature type="domain" description="Peptidase M20 dimerisation" evidence="4">
    <location>
        <begin position="184"/>
        <end position="283"/>
    </location>
</feature>
<dbReference type="SUPFAM" id="SSF55031">
    <property type="entry name" value="Bacterial exopeptidase dimerisation domain"/>
    <property type="match status" value="1"/>
</dbReference>
<dbReference type="GO" id="GO:0046872">
    <property type="term" value="F:metal ion binding"/>
    <property type="evidence" value="ECO:0007669"/>
    <property type="project" value="UniProtKB-KW"/>
</dbReference>
<feature type="binding site" evidence="2">
    <location>
        <position position="137"/>
    </location>
    <ligand>
        <name>Mn(2+)</name>
        <dbReference type="ChEBI" id="CHEBI:29035"/>
        <label>2</label>
    </ligand>
</feature>
<dbReference type="InterPro" id="IPR002933">
    <property type="entry name" value="Peptidase_M20"/>
</dbReference>
<dbReference type="PIRSF" id="PIRSF005962">
    <property type="entry name" value="Pept_M20D_amidohydro"/>
    <property type="match status" value="1"/>
</dbReference>
<dbReference type="EMBL" id="VFPT01000001">
    <property type="protein sequence ID" value="TQM93887.1"/>
    <property type="molecule type" value="Genomic_DNA"/>
</dbReference>
<feature type="region of interest" description="Disordered" evidence="3">
    <location>
        <begin position="385"/>
        <end position="410"/>
    </location>
</feature>
<dbReference type="Pfam" id="PF01546">
    <property type="entry name" value="Peptidase_M20"/>
    <property type="match status" value="1"/>
</dbReference>
<sequence length="410" mass="43124">MSDHILTDSQIAALTQLRRRLHQAPEISGAEAASADAISQFLRATSPDQIVEGLGGHGLAFVYDSGQPGPHVMFRAELDALPIQEQTGLDYASQTAGVAHLCGHDGHMAILAGLGLWLGGNRPATGRVILLFQPAEETGAGARAVLNDPKFATLRPDWAFALHNMPGMALGTVAVGAGPASCASVGLRLRFQGREAHASLPETGASPAPALAAVMAEVARHATAPPMGPDFRLATLCHLNMGVPAFGIAPAQAEAFVTLRTVSDSALERFEQDICAFAQAHAKGVKLEVTRHDHFNATHNDPQAATHVSRACTALGVQNGEFALPMRASEDFGAFSAGTRTALFFLGAGEGHPALHNRDYDFPDALITTGVAIFAQILTGIHDETRKHPHPKAAFSPSGVAPFRRSDPRP</sequence>
<dbReference type="NCBIfam" id="TIGR01891">
    <property type="entry name" value="amidohydrolases"/>
    <property type="match status" value="1"/>
</dbReference>
<keyword evidence="1 5" id="KW-0378">Hydrolase</keyword>
<dbReference type="Proteomes" id="UP000320582">
    <property type="component" value="Unassembled WGS sequence"/>
</dbReference>
<keyword evidence="2" id="KW-0479">Metal-binding</keyword>
<accession>A0A543KFU2</accession>
<gene>
    <name evidence="5" type="ORF">BD293_2541</name>
</gene>
<feature type="binding site" evidence="2">
    <location>
        <position position="104"/>
    </location>
    <ligand>
        <name>Mn(2+)</name>
        <dbReference type="ChEBI" id="CHEBI:29035"/>
        <label>2</label>
    </ligand>
</feature>
<dbReference type="OrthoDB" id="9777385at2"/>
<dbReference type="GO" id="GO:0016787">
    <property type="term" value="F:hydrolase activity"/>
    <property type="evidence" value="ECO:0007669"/>
    <property type="project" value="UniProtKB-KW"/>
</dbReference>
<dbReference type="Pfam" id="PF07687">
    <property type="entry name" value="M20_dimer"/>
    <property type="match status" value="1"/>
</dbReference>
<protein>
    <submittedName>
        <fullName evidence="5">Amidohydrolase</fullName>
    </submittedName>
</protein>
<keyword evidence="2" id="KW-0464">Manganese</keyword>
<feature type="binding site" evidence="2">
    <location>
        <position position="163"/>
    </location>
    <ligand>
        <name>Mn(2+)</name>
        <dbReference type="ChEBI" id="CHEBI:29035"/>
        <label>2</label>
    </ligand>
</feature>
<dbReference type="RefSeq" id="WP_142082150.1">
    <property type="nucleotide sequence ID" value="NZ_VFPT01000001.1"/>
</dbReference>
<feature type="binding site" evidence="2">
    <location>
        <position position="102"/>
    </location>
    <ligand>
        <name>Mn(2+)</name>
        <dbReference type="ChEBI" id="CHEBI:29035"/>
        <label>2</label>
    </ligand>
</feature>
<comment type="caution">
    <text evidence="5">The sequence shown here is derived from an EMBL/GenBank/DDBJ whole genome shotgun (WGS) entry which is preliminary data.</text>
</comment>
<dbReference type="PANTHER" id="PTHR11014:SF169">
    <property type="entry name" value="CLAN MH, FAMILY M20, PEPTIDASE T-LIKE METALLOPEPTIDASE"/>
    <property type="match status" value="1"/>
</dbReference>
<keyword evidence="6" id="KW-1185">Reference proteome</keyword>
<evidence type="ECO:0000313" key="6">
    <source>
        <dbReference type="Proteomes" id="UP000320582"/>
    </source>
</evidence>
<dbReference type="Gene3D" id="3.40.630.10">
    <property type="entry name" value="Zn peptidases"/>
    <property type="match status" value="1"/>
</dbReference>
<evidence type="ECO:0000256" key="2">
    <source>
        <dbReference type="PIRSR" id="PIRSR005962-1"/>
    </source>
</evidence>
<evidence type="ECO:0000256" key="3">
    <source>
        <dbReference type="SAM" id="MobiDB-lite"/>
    </source>
</evidence>
<dbReference type="InterPro" id="IPR036264">
    <property type="entry name" value="Bact_exopeptidase_dim_dom"/>
</dbReference>
<dbReference type="Gene3D" id="3.30.70.360">
    <property type="match status" value="1"/>
</dbReference>
<evidence type="ECO:0000259" key="4">
    <source>
        <dbReference type="Pfam" id="PF07687"/>
    </source>
</evidence>
<comment type="cofactor">
    <cofactor evidence="2">
        <name>Mn(2+)</name>
        <dbReference type="ChEBI" id="CHEBI:29035"/>
    </cofactor>
    <text evidence="2">The Mn(2+) ion enhances activity.</text>
</comment>
<dbReference type="PANTHER" id="PTHR11014">
    <property type="entry name" value="PEPTIDASE M20 FAMILY MEMBER"/>
    <property type="match status" value="1"/>
</dbReference>
<reference evidence="5 6" key="1">
    <citation type="submission" date="2019-06" db="EMBL/GenBank/DDBJ databases">
        <title>Genomic Encyclopedia of Archaeal and Bacterial Type Strains, Phase II (KMG-II): from individual species to whole genera.</title>
        <authorList>
            <person name="Goeker M."/>
        </authorList>
    </citation>
    <scope>NUCLEOTIDE SEQUENCE [LARGE SCALE GENOMIC DNA]</scope>
    <source>
        <strain evidence="5 6">DSM 18423</strain>
    </source>
</reference>
<dbReference type="SUPFAM" id="SSF53187">
    <property type="entry name" value="Zn-dependent exopeptidases"/>
    <property type="match status" value="1"/>
</dbReference>
<dbReference type="InterPro" id="IPR011650">
    <property type="entry name" value="Peptidase_M20_dimer"/>
</dbReference>
<dbReference type="InterPro" id="IPR017439">
    <property type="entry name" value="Amidohydrolase"/>
</dbReference>
<name>A0A543KFU2_9RHOB</name>
<proteinExistence type="predicted"/>